<feature type="compositionally biased region" description="Low complexity" evidence="1">
    <location>
        <begin position="50"/>
        <end position="62"/>
    </location>
</feature>
<name>A0A9P4M531_9PEZI</name>
<protein>
    <submittedName>
        <fullName evidence="2">Uncharacterized protein</fullName>
    </submittedName>
</protein>
<dbReference type="OrthoDB" id="5395390at2759"/>
<feature type="compositionally biased region" description="Polar residues" evidence="1">
    <location>
        <begin position="611"/>
        <end position="622"/>
    </location>
</feature>
<dbReference type="EMBL" id="ML978128">
    <property type="protein sequence ID" value="KAF2097420.1"/>
    <property type="molecule type" value="Genomic_DNA"/>
</dbReference>
<evidence type="ECO:0000256" key="1">
    <source>
        <dbReference type="SAM" id="MobiDB-lite"/>
    </source>
</evidence>
<dbReference type="Gene3D" id="3.80.10.10">
    <property type="entry name" value="Ribonuclease Inhibitor"/>
    <property type="match status" value="1"/>
</dbReference>
<dbReference type="SUPFAM" id="SSF52047">
    <property type="entry name" value="RNI-like"/>
    <property type="match status" value="1"/>
</dbReference>
<feature type="compositionally biased region" description="Basic residues" evidence="1">
    <location>
        <begin position="1"/>
        <end position="13"/>
    </location>
</feature>
<reference evidence="2" key="1">
    <citation type="journal article" date="2020" name="Stud. Mycol.">
        <title>101 Dothideomycetes genomes: a test case for predicting lifestyles and emergence of pathogens.</title>
        <authorList>
            <person name="Haridas S."/>
            <person name="Albert R."/>
            <person name="Binder M."/>
            <person name="Bloem J."/>
            <person name="Labutti K."/>
            <person name="Salamov A."/>
            <person name="Andreopoulos B."/>
            <person name="Baker S."/>
            <person name="Barry K."/>
            <person name="Bills G."/>
            <person name="Bluhm B."/>
            <person name="Cannon C."/>
            <person name="Castanera R."/>
            <person name="Culley D."/>
            <person name="Daum C."/>
            <person name="Ezra D."/>
            <person name="Gonzalez J."/>
            <person name="Henrissat B."/>
            <person name="Kuo A."/>
            <person name="Liang C."/>
            <person name="Lipzen A."/>
            <person name="Lutzoni F."/>
            <person name="Magnuson J."/>
            <person name="Mondo S."/>
            <person name="Nolan M."/>
            <person name="Ohm R."/>
            <person name="Pangilinan J."/>
            <person name="Park H.-J."/>
            <person name="Ramirez L."/>
            <person name="Alfaro M."/>
            <person name="Sun H."/>
            <person name="Tritt A."/>
            <person name="Yoshinaga Y."/>
            <person name="Zwiers L.-H."/>
            <person name="Turgeon B."/>
            <person name="Goodwin S."/>
            <person name="Spatafora J."/>
            <person name="Crous P."/>
            <person name="Grigoriev I."/>
        </authorList>
    </citation>
    <scope>NUCLEOTIDE SEQUENCE</scope>
    <source>
        <strain evidence="2">CBS 133067</strain>
    </source>
</reference>
<feature type="compositionally biased region" description="Acidic residues" evidence="1">
    <location>
        <begin position="728"/>
        <end position="747"/>
    </location>
</feature>
<evidence type="ECO:0000313" key="2">
    <source>
        <dbReference type="EMBL" id="KAF2097420.1"/>
    </source>
</evidence>
<evidence type="ECO:0000313" key="3">
    <source>
        <dbReference type="Proteomes" id="UP000799772"/>
    </source>
</evidence>
<dbReference type="AlphaFoldDB" id="A0A9P4M531"/>
<sequence length="753" mass="85580">MPPRHTRRAAKRKSYAEISSDEDSMGSSEDYSSDHEALSPVIRKRSGRLARSPAPAESSESQRPSRKAGRRNAHISYKENSTDEEGFDEPEVSEGEVPAPKRRRIVPQRSKATAAALPQRKLQYPVQKPNLAPQPKSLPLQAQVTVPSVRRPPFWETLPFHVWVQIFEYASYPLNDPTSFERYDTKKWLFGALTLCKELLDSALTVLYRSPNFSSYIDTVHSLSDLLATPLDSRPSASILGREINHNAKIQRLEIDVEQLAYSAHRRGRFDIGSLIPLVPQVNTIRLSNKYDTPMGRKYRRMVKWHYPDSLFTALGASKILLKSFQWNQSMCTKEQDLAWVKSIHETKSFQSLRELKLAGFADTERKRKDPEGPQEKSKEELLAEVISALPELKKIEFESCASLNEVLLPLLPQTLEVLHINDCGLFDGAMLASFLATHGSELKELILEHNKALDLSFLTALKSACPKLEVLKVDLNNYNSHRTYVDSKPTYIDLLREEEIATWPSTLREIEMLYLREWTDSAAVTFFRSIVNAAEELPELRVLRLKAILGLGWKQRIQFREEWVNRMHRIFLRPQIPPNLHFTSVAKGQAYLDRLRTAAGKEDGAEQGRSHTTAEISQQNVIDVDAKSDPESDDSNAVVTKSQKRKRSLPTPPSDSQGQRTLRPRRGHRAYGELSSPEPEPAQKPTSSLAAAARAILENYVQGMCDVVDVTIDNLRPAEKQFREGDFLDSEPSDDEEWDPREEGEYFEGWQT</sequence>
<organism evidence="2 3">
    <name type="scientific">Rhizodiscina lignyota</name>
    <dbReference type="NCBI Taxonomy" id="1504668"/>
    <lineage>
        <taxon>Eukaryota</taxon>
        <taxon>Fungi</taxon>
        <taxon>Dikarya</taxon>
        <taxon>Ascomycota</taxon>
        <taxon>Pezizomycotina</taxon>
        <taxon>Dothideomycetes</taxon>
        <taxon>Pleosporomycetidae</taxon>
        <taxon>Aulographales</taxon>
        <taxon>Rhizodiscinaceae</taxon>
        <taxon>Rhizodiscina</taxon>
    </lineage>
</organism>
<accession>A0A9P4M531</accession>
<feature type="region of interest" description="Disordered" evidence="1">
    <location>
        <begin position="720"/>
        <end position="753"/>
    </location>
</feature>
<dbReference type="InterPro" id="IPR032675">
    <property type="entry name" value="LRR_dom_sf"/>
</dbReference>
<comment type="caution">
    <text evidence="2">The sequence shown here is derived from an EMBL/GenBank/DDBJ whole genome shotgun (WGS) entry which is preliminary data.</text>
</comment>
<feature type="compositionally biased region" description="Acidic residues" evidence="1">
    <location>
        <begin position="82"/>
        <end position="94"/>
    </location>
</feature>
<feature type="region of interest" description="Disordered" evidence="1">
    <location>
        <begin position="600"/>
        <end position="688"/>
    </location>
</feature>
<proteinExistence type="predicted"/>
<feature type="compositionally biased region" description="Basic residues" evidence="1">
    <location>
        <begin position="64"/>
        <end position="73"/>
    </location>
</feature>
<dbReference type="Proteomes" id="UP000799772">
    <property type="component" value="Unassembled WGS sequence"/>
</dbReference>
<feature type="region of interest" description="Disordered" evidence="1">
    <location>
        <begin position="1"/>
        <end position="122"/>
    </location>
</feature>
<feature type="compositionally biased region" description="Basic and acidic residues" evidence="1">
    <location>
        <begin position="600"/>
        <end position="610"/>
    </location>
</feature>
<gene>
    <name evidence="2" type="ORF">NA57DRAFT_77678</name>
</gene>
<keyword evidence="3" id="KW-1185">Reference proteome</keyword>